<dbReference type="EMBL" id="CM026430">
    <property type="protein sequence ID" value="KAG0562465.1"/>
    <property type="molecule type" value="Genomic_DNA"/>
</dbReference>
<dbReference type="AlphaFoldDB" id="A0A8T0GVM0"/>
<reference evidence="1" key="1">
    <citation type="submission" date="2020-06" db="EMBL/GenBank/DDBJ databases">
        <title>WGS assembly of Ceratodon purpureus strain R40.</title>
        <authorList>
            <person name="Carey S.B."/>
            <person name="Jenkins J."/>
            <person name="Shu S."/>
            <person name="Lovell J.T."/>
            <person name="Sreedasyam A."/>
            <person name="Maumus F."/>
            <person name="Tiley G.P."/>
            <person name="Fernandez-Pozo N."/>
            <person name="Barry K."/>
            <person name="Chen C."/>
            <person name="Wang M."/>
            <person name="Lipzen A."/>
            <person name="Daum C."/>
            <person name="Saski C.A."/>
            <person name="Payton A.C."/>
            <person name="Mcbreen J.C."/>
            <person name="Conrad R.E."/>
            <person name="Kollar L.M."/>
            <person name="Olsson S."/>
            <person name="Huttunen S."/>
            <person name="Landis J.B."/>
            <person name="Wickett N.J."/>
            <person name="Johnson M.G."/>
            <person name="Rensing S.A."/>
            <person name="Grimwood J."/>
            <person name="Schmutz J."/>
            <person name="Mcdaniel S.F."/>
        </authorList>
    </citation>
    <scope>NUCLEOTIDE SEQUENCE</scope>
    <source>
        <strain evidence="1">R40</strain>
    </source>
</reference>
<accession>A0A8T0GVM0</accession>
<sequence length="135" mass="15523">MFPFFKSVHRRAQTLPNVHHQESDRHFFQNQCGVLKDHITIAKVISSSDRPLCPESALPELRRVVRLGETLIERCQNEICAHKAYLRLEDRTKAFEETLTEILWCISVVFCSRVRCLPGNPSVLAGERYLPCSEG</sequence>
<evidence type="ECO:0000313" key="2">
    <source>
        <dbReference type="Proteomes" id="UP000822688"/>
    </source>
</evidence>
<dbReference type="Proteomes" id="UP000822688">
    <property type="component" value="Chromosome 9"/>
</dbReference>
<keyword evidence="2" id="KW-1185">Reference proteome</keyword>
<comment type="caution">
    <text evidence="1">The sequence shown here is derived from an EMBL/GenBank/DDBJ whole genome shotgun (WGS) entry which is preliminary data.</text>
</comment>
<organism evidence="1 2">
    <name type="scientific">Ceratodon purpureus</name>
    <name type="common">Fire moss</name>
    <name type="synonym">Dicranum purpureum</name>
    <dbReference type="NCBI Taxonomy" id="3225"/>
    <lineage>
        <taxon>Eukaryota</taxon>
        <taxon>Viridiplantae</taxon>
        <taxon>Streptophyta</taxon>
        <taxon>Embryophyta</taxon>
        <taxon>Bryophyta</taxon>
        <taxon>Bryophytina</taxon>
        <taxon>Bryopsida</taxon>
        <taxon>Dicranidae</taxon>
        <taxon>Pseudoditrichales</taxon>
        <taxon>Ditrichaceae</taxon>
        <taxon>Ceratodon</taxon>
    </lineage>
</organism>
<proteinExistence type="predicted"/>
<protein>
    <submittedName>
        <fullName evidence="1">Uncharacterized protein</fullName>
    </submittedName>
</protein>
<evidence type="ECO:0000313" key="1">
    <source>
        <dbReference type="EMBL" id="KAG0562465.1"/>
    </source>
</evidence>
<name>A0A8T0GVM0_CERPU</name>
<gene>
    <name evidence="1" type="ORF">KC19_9G148900</name>
</gene>